<evidence type="ECO:0000256" key="1">
    <source>
        <dbReference type="ARBA" id="ARBA00004308"/>
    </source>
</evidence>
<evidence type="ECO:0000256" key="7">
    <source>
        <dbReference type="ARBA" id="ARBA00023295"/>
    </source>
</evidence>
<dbReference type="InterPro" id="IPR030458">
    <property type="entry name" value="Glyco_hydro_31_AS"/>
</dbReference>
<dbReference type="InterPro" id="IPR017853">
    <property type="entry name" value="GH"/>
</dbReference>
<dbReference type="CDD" id="cd14752">
    <property type="entry name" value="GH31_N"/>
    <property type="match status" value="1"/>
</dbReference>
<evidence type="ECO:0000256" key="10">
    <source>
        <dbReference type="SAM" id="Phobius"/>
    </source>
</evidence>
<dbReference type="InterPro" id="IPR013780">
    <property type="entry name" value="Glyco_hydro_b"/>
</dbReference>
<dbReference type="RefSeq" id="XP_023930007.1">
    <property type="nucleotide sequence ID" value="XM_024074239.1"/>
</dbReference>
<evidence type="ECO:0000313" key="12">
    <source>
        <dbReference type="Proteomes" id="UP000085678"/>
    </source>
</evidence>
<keyword evidence="4 10" id="KW-0472">Membrane</keyword>
<reference evidence="13" key="1">
    <citation type="submission" date="2025-08" db="UniProtKB">
        <authorList>
            <consortium name="RefSeq"/>
        </authorList>
    </citation>
    <scope>IDENTIFICATION</scope>
    <source>
        <tissue evidence="13">Gonads</tissue>
    </source>
</reference>
<evidence type="ECO:0000256" key="9">
    <source>
        <dbReference type="RuleBase" id="RU361185"/>
    </source>
</evidence>
<feature type="domain" description="P-type" evidence="11">
    <location>
        <begin position="166"/>
        <end position="213"/>
    </location>
</feature>
<sequence>MEKKALYLDDPSARIAQEKHRPRRPARYLLVAMSVTLFLLATVVLANGCLRLRHDQQDSSRKDLGSDQSIPDRYEGYRQVILQFFSYSEKADTQHGNDVGLISTQHKPIDNGLSRIVPQLNQFIAEPAERRAQKIDFQAQRKTKDPLTFARIESNAVRSVENDLPPGCSVPNPSKIDCYPGGGASQQACEARGCCWVPVNPNPGNAPWCFYKADNNATYSMGPVVKTPFGFSASLTKQKKSQRWPNDILSLKLDVYLATQNRLHFKIYDPKNERYEVPIQTPPEPKRASTLDYDVTFNKNPFAIMVKRKSTGTMMFDSSHGLLTFADQFLQISTSLPTQYIYGLGEHRDSLLHDATKPHTFGFYARDQPPSERINLYGVHTLYIGLENDGSAFGVFLLNSNAMQVDMTPGSPPTLTYTTVGGILDFYVFTGPTPNDVIAQYTAVIGRPTLPPYWSLGFHLCRWGYGGTDGMRKVIQRMRAAKMPYDTQWNDIDYMDIHEDWSYDKKNFAGLPDVVKDLHQNGQHYVMIVDPGISNQKGYEPYDSGVKAGVFIMDANGTAPIIGKVWPGTTAYPDFTNPAAVDYWVREAKGYHDQVPFDGIWCDMNEPSNFVKGSINGCPKSKWDNPPYFPPAVAGGSPSDKTICGSAVQKAGRHYDLHSLYGHTEGIASKKAVVTITGKRGLIISRSTFPSSGVYVGHWLGDNNAQEHDLQSSIPGVLNFNFFGIPLVGADICGFQGDTNTNLCTRWMQAGAFYPFMRNHNTKGAKDQDPANPDFGKAAQDAIRNVLLVRYRLLPFLYTLFFQASVNGTGVARPLFFKYPTDPATYGIDQQFMWGDSLLISPVLANVDQARSVQAYLPNDVWYDFFNGSLLTSNGGQVALDAPLDKINLHVRGGSIIPTQEPDVTTTLSRRNKFGLLVALSPKEDSTGMLFWDDGDSVNPLGRGEYNLITFTAGKGGVNSMVLKSGYKTTMTLGSATIFGVASAPSTVTANGKAAKFSYNTLTKTLNINDLSLSLLQPVKLAWT</sequence>
<dbReference type="Gene3D" id="4.10.110.10">
    <property type="entry name" value="Spasmolytic Protein, domain 1"/>
    <property type="match status" value="1"/>
</dbReference>
<organism evidence="12 13">
    <name type="scientific">Lingula anatina</name>
    <name type="common">Brachiopod</name>
    <name type="synonym">Lingula unguis</name>
    <dbReference type="NCBI Taxonomy" id="7574"/>
    <lineage>
        <taxon>Eukaryota</taxon>
        <taxon>Metazoa</taxon>
        <taxon>Spiralia</taxon>
        <taxon>Lophotrochozoa</taxon>
        <taxon>Brachiopoda</taxon>
        <taxon>Linguliformea</taxon>
        <taxon>Lingulata</taxon>
        <taxon>Lingulida</taxon>
        <taxon>Linguloidea</taxon>
        <taxon>Lingulidae</taxon>
        <taxon>Lingula</taxon>
    </lineage>
</organism>
<dbReference type="Pfam" id="PF00088">
    <property type="entry name" value="Trefoil"/>
    <property type="match status" value="1"/>
</dbReference>
<evidence type="ECO:0000256" key="3">
    <source>
        <dbReference type="ARBA" id="ARBA00022801"/>
    </source>
</evidence>
<keyword evidence="12" id="KW-1185">Reference proteome</keyword>
<dbReference type="Pfam" id="PF01055">
    <property type="entry name" value="Glyco_hydro_31_2nd"/>
    <property type="match status" value="1"/>
</dbReference>
<dbReference type="GO" id="GO:0004558">
    <property type="term" value="F:alpha-1,4-glucosidase activity"/>
    <property type="evidence" value="ECO:0007669"/>
    <property type="project" value="TreeGrafter"/>
</dbReference>
<keyword evidence="6" id="KW-0325">Glycoprotein</keyword>
<dbReference type="Pfam" id="PF21365">
    <property type="entry name" value="Glyco_hydro_31_3rd"/>
    <property type="match status" value="1"/>
</dbReference>
<comment type="similarity">
    <text evidence="2 9">Belongs to the glycosyl hydrolase 31 family.</text>
</comment>
<evidence type="ECO:0000256" key="8">
    <source>
        <dbReference type="PROSITE-ProRule" id="PRU00779"/>
    </source>
</evidence>
<dbReference type="InterPro" id="IPR025887">
    <property type="entry name" value="Glyco_hydro_31_N_dom"/>
</dbReference>
<keyword evidence="7 9" id="KW-0326">Glycosidase</keyword>
<evidence type="ECO:0000256" key="2">
    <source>
        <dbReference type="ARBA" id="ARBA00007806"/>
    </source>
</evidence>
<dbReference type="InParanoid" id="A0A2R2MIX6"/>
<dbReference type="PANTHER" id="PTHR22762:SF131">
    <property type="entry name" value="GLYCOSIDE HYDROLASE FAMILY 31 N-TERMINAL DOMAIN-CONTAINING PROTEIN"/>
    <property type="match status" value="1"/>
</dbReference>
<dbReference type="SMART" id="SM00018">
    <property type="entry name" value="PD"/>
    <property type="match status" value="1"/>
</dbReference>
<accession>A0A2R2MIX6</accession>
<dbReference type="GeneID" id="106161988"/>
<dbReference type="Pfam" id="PF13802">
    <property type="entry name" value="Gal_mutarotas_2"/>
    <property type="match status" value="1"/>
</dbReference>
<dbReference type="Gene3D" id="2.60.40.1180">
    <property type="entry name" value="Golgi alpha-mannosidase II"/>
    <property type="match status" value="2"/>
</dbReference>
<dbReference type="SUPFAM" id="SSF51011">
    <property type="entry name" value="Glycosyl hydrolase domain"/>
    <property type="match status" value="1"/>
</dbReference>
<dbReference type="STRING" id="7574.A0A2R2MIX6"/>
<comment type="subcellular location">
    <subcellularLocation>
        <location evidence="1">Endomembrane system</location>
    </subcellularLocation>
</comment>
<dbReference type="InterPro" id="IPR000322">
    <property type="entry name" value="Glyco_hydro_31_TIM"/>
</dbReference>
<keyword evidence="3 9" id="KW-0378">Hydrolase</keyword>
<dbReference type="CDD" id="cd00111">
    <property type="entry name" value="Trefoil"/>
    <property type="match status" value="1"/>
</dbReference>
<dbReference type="Gene3D" id="2.60.40.1760">
    <property type="entry name" value="glycosyl hydrolase (family 31)"/>
    <property type="match status" value="1"/>
</dbReference>
<protein>
    <submittedName>
        <fullName evidence="13">Lysosomal alpha-glucosidase</fullName>
    </submittedName>
</protein>
<keyword evidence="5" id="KW-1015">Disulfide bond</keyword>
<dbReference type="PROSITE" id="PS00129">
    <property type="entry name" value="GLYCOSYL_HYDROL_F31_1"/>
    <property type="match status" value="1"/>
</dbReference>
<dbReference type="GO" id="GO:0012505">
    <property type="term" value="C:endomembrane system"/>
    <property type="evidence" value="ECO:0007669"/>
    <property type="project" value="UniProtKB-SubCell"/>
</dbReference>
<keyword evidence="10" id="KW-1133">Transmembrane helix</keyword>
<dbReference type="GO" id="GO:0030246">
    <property type="term" value="F:carbohydrate binding"/>
    <property type="evidence" value="ECO:0007669"/>
    <property type="project" value="InterPro"/>
</dbReference>
<dbReference type="InterPro" id="IPR017957">
    <property type="entry name" value="P_trefoil_CS"/>
</dbReference>
<dbReference type="InterPro" id="IPR044913">
    <property type="entry name" value="P_trefoil_dom_sf"/>
</dbReference>
<dbReference type="SUPFAM" id="SSF51445">
    <property type="entry name" value="(Trans)glycosidases"/>
    <property type="match status" value="1"/>
</dbReference>
<dbReference type="KEGG" id="lak:106161988"/>
<dbReference type="FunFam" id="2.60.40.1180:FF:000001">
    <property type="entry name" value="Maltase-glucoamylase, intestinal"/>
    <property type="match status" value="1"/>
</dbReference>
<evidence type="ECO:0000259" key="11">
    <source>
        <dbReference type="PROSITE" id="PS51448"/>
    </source>
</evidence>
<dbReference type="OrthoDB" id="5839090at2759"/>
<evidence type="ECO:0000256" key="5">
    <source>
        <dbReference type="ARBA" id="ARBA00023157"/>
    </source>
</evidence>
<name>A0A2R2MIX6_LINAN</name>
<dbReference type="InterPro" id="IPR011013">
    <property type="entry name" value="Gal_mutarotase_sf_dom"/>
</dbReference>
<dbReference type="SUPFAM" id="SSF74650">
    <property type="entry name" value="Galactose mutarotase-like"/>
    <property type="match status" value="1"/>
</dbReference>
<dbReference type="InterPro" id="IPR048395">
    <property type="entry name" value="Glyco_hydro_31_C"/>
</dbReference>
<dbReference type="FunFam" id="2.60.40.1760:FF:000001">
    <property type="entry name" value="Maltase-glucoamylase, intestinal"/>
    <property type="match status" value="1"/>
</dbReference>
<gene>
    <name evidence="13" type="primary">LOC106161988</name>
</gene>
<dbReference type="GO" id="GO:0005975">
    <property type="term" value="P:carbohydrate metabolic process"/>
    <property type="evidence" value="ECO:0007669"/>
    <property type="project" value="InterPro"/>
</dbReference>
<dbReference type="Gene3D" id="3.20.20.80">
    <property type="entry name" value="Glycosidases"/>
    <property type="match status" value="1"/>
</dbReference>
<dbReference type="AlphaFoldDB" id="A0A2R2MIX6"/>
<evidence type="ECO:0000256" key="6">
    <source>
        <dbReference type="ARBA" id="ARBA00023180"/>
    </source>
</evidence>
<keyword evidence="10" id="KW-0812">Transmembrane</keyword>
<dbReference type="Proteomes" id="UP000085678">
    <property type="component" value="Unplaced"/>
</dbReference>
<dbReference type="InterPro" id="IPR000519">
    <property type="entry name" value="P_trefoil_dom"/>
</dbReference>
<dbReference type="PROSITE" id="PS00025">
    <property type="entry name" value="P_TREFOIL_1"/>
    <property type="match status" value="1"/>
</dbReference>
<dbReference type="PANTHER" id="PTHR22762">
    <property type="entry name" value="ALPHA-GLUCOSIDASE"/>
    <property type="match status" value="1"/>
</dbReference>
<proteinExistence type="inferred from homology"/>
<dbReference type="CDD" id="cd06602">
    <property type="entry name" value="GH31_MGAM_SI_GAA"/>
    <property type="match status" value="1"/>
</dbReference>
<feature type="transmembrane region" description="Helical" evidence="10">
    <location>
        <begin position="28"/>
        <end position="46"/>
    </location>
</feature>
<evidence type="ECO:0000313" key="13">
    <source>
        <dbReference type="RefSeq" id="XP_023930007.1"/>
    </source>
</evidence>
<dbReference type="PROSITE" id="PS51448">
    <property type="entry name" value="P_TREFOIL_2"/>
    <property type="match status" value="1"/>
</dbReference>
<comment type="caution">
    <text evidence="8">Lacks conserved residue(s) required for the propagation of feature annotation.</text>
</comment>
<evidence type="ECO:0000256" key="4">
    <source>
        <dbReference type="ARBA" id="ARBA00023136"/>
    </source>
</evidence>